<evidence type="ECO:0000256" key="5">
    <source>
        <dbReference type="ARBA" id="ARBA00022679"/>
    </source>
</evidence>
<evidence type="ECO:0000256" key="2">
    <source>
        <dbReference type="ARBA" id="ARBA00008711"/>
    </source>
</evidence>
<dbReference type="GO" id="GO:0006281">
    <property type="term" value="P:DNA repair"/>
    <property type="evidence" value="ECO:0007669"/>
    <property type="project" value="UniProtKB-KW"/>
</dbReference>
<dbReference type="EMBL" id="LGCM01000058">
    <property type="protein sequence ID" value="KPL77962.1"/>
    <property type="molecule type" value="Genomic_DNA"/>
</dbReference>
<comment type="catalytic activity">
    <reaction evidence="1">
        <text>a 4-O-methyl-thymidine in DNA + L-cysteinyl-[protein] = a thymidine in DNA + S-methyl-L-cysteinyl-[protein]</text>
        <dbReference type="Rhea" id="RHEA:53428"/>
        <dbReference type="Rhea" id="RHEA-COMP:10131"/>
        <dbReference type="Rhea" id="RHEA-COMP:10132"/>
        <dbReference type="Rhea" id="RHEA-COMP:13555"/>
        <dbReference type="Rhea" id="RHEA-COMP:13556"/>
        <dbReference type="ChEBI" id="CHEBI:29950"/>
        <dbReference type="ChEBI" id="CHEBI:82612"/>
        <dbReference type="ChEBI" id="CHEBI:137386"/>
        <dbReference type="ChEBI" id="CHEBI:137387"/>
        <dbReference type="EC" id="2.1.1.63"/>
    </reaction>
</comment>
<comment type="catalytic activity">
    <reaction evidence="8">
        <text>a 6-O-methyl-2'-deoxyguanosine in DNA + L-cysteinyl-[protein] = S-methyl-L-cysteinyl-[protein] + a 2'-deoxyguanosine in DNA</text>
        <dbReference type="Rhea" id="RHEA:24000"/>
        <dbReference type="Rhea" id="RHEA-COMP:10131"/>
        <dbReference type="Rhea" id="RHEA-COMP:10132"/>
        <dbReference type="Rhea" id="RHEA-COMP:11367"/>
        <dbReference type="Rhea" id="RHEA-COMP:11368"/>
        <dbReference type="ChEBI" id="CHEBI:29950"/>
        <dbReference type="ChEBI" id="CHEBI:82612"/>
        <dbReference type="ChEBI" id="CHEBI:85445"/>
        <dbReference type="ChEBI" id="CHEBI:85448"/>
        <dbReference type="EC" id="2.1.1.63"/>
    </reaction>
</comment>
<dbReference type="RefSeq" id="WP_062416819.1">
    <property type="nucleotide sequence ID" value="NZ_DF967974.1"/>
</dbReference>
<dbReference type="Proteomes" id="UP000050501">
    <property type="component" value="Unassembled WGS sequence"/>
</dbReference>
<name>A0A0N8GNF6_9CHLR</name>
<evidence type="ECO:0000256" key="8">
    <source>
        <dbReference type="ARBA" id="ARBA00049348"/>
    </source>
</evidence>
<comment type="caution">
    <text evidence="10">The sequence shown here is derived from an EMBL/GenBank/DDBJ whole genome shotgun (WGS) entry which is preliminary data.</text>
</comment>
<dbReference type="OrthoDB" id="9802228at2"/>
<protein>
    <recommendedName>
        <fullName evidence="3">methylated-DNA--[protein]-cysteine S-methyltransferase</fullName>
        <ecNumber evidence="3">2.1.1.63</ecNumber>
    </recommendedName>
</protein>
<dbReference type="PANTHER" id="PTHR10815:SF13">
    <property type="entry name" value="METHYLATED-DNA--PROTEIN-CYSTEINE METHYLTRANSFERASE"/>
    <property type="match status" value="1"/>
</dbReference>
<dbReference type="InterPro" id="IPR001497">
    <property type="entry name" value="MethylDNA_cys_MeTrfase_AS"/>
</dbReference>
<comment type="similarity">
    <text evidence="2">Belongs to the MGMT family.</text>
</comment>
<dbReference type="CDD" id="cd06445">
    <property type="entry name" value="ATase"/>
    <property type="match status" value="1"/>
</dbReference>
<evidence type="ECO:0000313" key="11">
    <source>
        <dbReference type="Proteomes" id="UP000050501"/>
    </source>
</evidence>
<evidence type="ECO:0000256" key="3">
    <source>
        <dbReference type="ARBA" id="ARBA00011918"/>
    </source>
</evidence>
<dbReference type="GO" id="GO:0032259">
    <property type="term" value="P:methylation"/>
    <property type="evidence" value="ECO:0007669"/>
    <property type="project" value="UniProtKB-KW"/>
</dbReference>
<dbReference type="GO" id="GO:0003908">
    <property type="term" value="F:methylated-DNA-[protein]-cysteine S-methyltransferase activity"/>
    <property type="evidence" value="ECO:0007669"/>
    <property type="project" value="UniProtKB-EC"/>
</dbReference>
<dbReference type="FunFam" id="1.10.10.10:FF:000214">
    <property type="entry name" value="Methylated-DNA--protein-cysteine methyltransferase"/>
    <property type="match status" value="1"/>
</dbReference>
<evidence type="ECO:0000259" key="9">
    <source>
        <dbReference type="Pfam" id="PF01035"/>
    </source>
</evidence>
<dbReference type="InterPro" id="IPR036631">
    <property type="entry name" value="MGMT_N_sf"/>
</dbReference>
<evidence type="ECO:0000256" key="7">
    <source>
        <dbReference type="ARBA" id="ARBA00023204"/>
    </source>
</evidence>
<dbReference type="InterPro" id="IPR036388">
    <property type="entry name" value="WH-like_DNA-bd_sf"/>
</dbReference>
<reference evidence="10 11" key="1">
    <citation type="submission" date="2015-07" db="EMBL/GenBank/DDBJ databases">
        <title>Genome sequence of Levilinea saccharolytica DSM 16555.</title>
        <authorList>
            <person name="Hemp J."/>
            <person name="Ward L.M."/>
            <person name="Pace L.A."/>
            <person name="Fischer W.W."/>
        </authorList>
    </citation>
    <scope>NUCLEOTIDE SEQUENCE [LARGE SCALE GENOMIC DNA]</scope>
    <source>
        <strain evidence="10 11">KIBI-1</strain>
    </source>
</reference>
<gene>
    <name evidence="10" type="ORF">ADN01_15450</name>
</gene>
<evidence type="ECO:0000256" key="1">
    <source>
        <dbReference type="ARBA" id="ARBA00001286"/>
    </source>
</evidence>
<evidence type="ECO:0000256" key="6">
    <source>
        <dbReference type="ARBA" id="ARBA00022763"/>
    </source>
</evidence>
<keyword evidence="4" id="KW-0489">Methyltransferase</keyword>
<dbReference type="Pfam" id="PF01035">
    <property type="entry name" value="DNA_binding_1"/>
    <property type="match status" value="1"/>
</dbReference>
<dbReference type="PANTHER" id="PTHR10815">
    <property type="entry name" value="METHYLATED-DNA--PROTEIN-CYSTEINE METHYLTRANSFERASE"/>
    <property type="match status" value="1"/>
</dbReference>
<keyword evidence="7" id="KW-0234">DNA repair</keyword>
<keyword evidence="6" id="KW-0227">DNA damage</keyword>
<dbReference type="InterPro" id="IPR014048">
    <property type="entry name" value="MethylDNA_cys_MeTrfase_DNA-bd"/>
</dbReference>
<dbReference type="AlphaFoldDB" id="A0A0N8GNF6"/>
<evidence type="ECO:0000313" key="10">
    <source>
        <dbReference type="EMBL" id="KPL77962.1"/>
    </source>
</evidence>
<dbReference type="InterPro" id="IPR036217">
    <property type="entry name" value="MethylDNA_cys_MeTrfase_DNAb"/>
</dbReference>
<dbReference type="NCBIfam" id="TIGR00589">
    <property type="entry name" value="ogt"/>
    <property type="match status" value="1"/>
</dbReference>
<proteinExistence type="inferred from homology"/>
<organism evidence="10 11">
    <name type="scientific">Levilinea saccharolytica</name>
    <dbReference type="NCBI Taxonomy" id="229921"/>
    <lineage>
        <taxon>Bacteria</taxon>
        <taxon>Bacillati</taxon>
        <taxon>Chloroflexota</taxon>
        <taxon>Anaerolineae</taxon>
        <taxon>Anaerolineales</taxon>
        <taxon>Anaerolineaceae</taxon>
        <taxon>Levilinea</taxon>
    </lineage>
</organism>
<keyword evidence="11" id="KW-1185">Reference proteome</keyword>
<dbReference type="SUPFAM" id="SSF46767">
    <property type="entry name" value="Methylated DNA-protein cysteine methyltransferase, C-terminal domain"/>
    <property type="match status" value="1"/>
</dbReference>
<dbReference type="EC" id="2.1.1.63" evidence="3"/>
<keyword evidence="5" id="KW-0808">Transferase</keyword>
<dbReference type="SUPFAM" id="SSF53155">
    <property type="entry name" value="Methylated DNA-protein cysteine methyltransferase domain"/>
    <property type="match status" value="1"/>
</dbReference>
<sequence>MNIGDLGIPVWSGELAETPIGPICVTVSEVGLRQVAFAPLSAWVPQPGEHPQPPETAPAWLGHALEQVGDYLQCHCRLFGLPIDWRGVGGFQREVLELTQRIAFGEVRTYADLAHDLGRPRAARAVGGALARNPMPLVLPCHRVVGSDRRLHGFGAPGGIATKAWLLQLEGVRIVDQRLG</sequence>
<dbReference type="PROSITE" id="PS00374">
    <property type="entry name" value="MGMT"/>
    <property type="match status" value="1"/>
</dbReference>
<evidence type="ECO:0000256" key="4">
    <source>
        <dbReference type="ARBA" id="ARBA00022603"/>
    </source>
</evidence>
<dbReference type="STRING" id="229921.ADN01_15450"/>
<feature type="domain" description="Methylated-DNA-[protein]-cysteine S-methyltransferase DNA binding" evidence="9">
    <location>
        <begin position="91"/>
        <end position="172"/>
    </location>
</feature>
<accession>A0A0N8GNF6</accession>
<dbReference type="Gene3D" id="1.10.10.10">
    <property type="entry name" value="Winged helix-like DNA-binding domain superfamily/Winged helix DNA-binding domain"/>
    <property type="match status" value="1"/>
</dbReference>